<dbReference type="InterPro" id="IPR013103">
    <property type="entry name" value="RVT_2"/>
</dbReference>
<dbReference type="Proteomes" id="UP000288805">
    <property type="component" value="Unassembled WGS sequence"/>
</dbReference>
<evidence type="ECO:0000259" key="3">
    <source>
        <dbReference type="Pfam" id="PF07727"/>
    </source>
</evidence>
<dbReference type="CDD" id="cd09272">
    <property type="entry name" value="RNase_HI_RT_Ty1"/>
    <property type="match status" value="1"/>
</dbReference>
<dbReference type="AlphaFoldDB" id="A0A438H4S9"/>
<reference evidence="6 7" key="1">
    <citation type="journal article" date="2018" name="PLoS Genet.">
        <title>Population sequencing reveals clonal diversity and ancestral inbreeding in the grapevine cultivar Chardonnay.</title>
        <authorList>
            <person name="Roach M.J."/>
            <person name="Johnson D.L."/>
            <person name="Bohlmann J."/>
            <person name="van Vuuren H.J."/>
            <person name="Jones S.J."/>
            <person name="Pretorius I.S."/>
            <person name="Schmidt S.A."/>
            <person name="Borneman A.R."/>
        </authorList>
    </citation>
    <scope>NUCLEOTIDE SEQUENCE [LARGE SCALE GENOMIC DNA]</scope>
    <source>
        <strain evidence="7">cv. Chardonnay</strain>
        <tissue evidence="6">Leaf</tissue>
    </source>
</reference>
<dbReference type="Pfam" id="PF22936">
    <property type="entry name" value="Pol_BBD"/>
    <property type="match status" value="1"/>
</dbReference>
<evidence type="ECO:0000259" key="5">
    <source>
        <dbReference type="Pfam" id="PF22936"/>
    </source>
</evidence>
<evidence type="ECO:0000256" key="2">
    <source>
        <dbReference type="SAM" id="MobiDB-lite"/>
    </source>
</evidence>
<dbReference type="SUPFAM" id="SSF56672">
    <property type="entry name" value="DNA/RNA polymerases"/>
    <property type="match status" value="1"/>
</dbReference>
<feature type="region of interest" description="Disordered" evidence="2">
    <location>
        <begin position="1"/>
        <end position="31"/>
    </location>
</feature>
<dbReference type="PANTHER" id="PTHR11439">
    <property type="entry name" value="GAG-POL-RELATED RETROTRANSPOSON"/>
    <property type="match status" value="1"/>
</dbReference>
<accession>A0A438H4S9</accession>
<dbReference type="InterPro" id="IPR043502">
    <property type="entry name" value="DNA/RNA_pol_sf"/>
</dbReference>
<gene>
    <name evidence="6" type="primary">RE1_3163</name>
    <name evidence="6" type="ORF">CK203_051662</name>
</gene>
<feature type="domain" description="Retrotransposon Copia-like N-terminal" evidence="4">
    <location>
        <begin position="26"/>
        <end position="73"/>
    </location>
</feature>
<keyword evidence="1" id="KW-0645">Protease</keyword>
<dbReference type="EMBL" id="QGNW01000279">
    <property type="protein sequence ID" value="RVW79564.1"/>
    <property type="molecule type" value="Genomic_DNA"/>
</dbReference>
<keyword evidence="1" id="KW-0064">Aspartyl protease</keyword>
<name>A0A438H4S9_VITVI</name>
<evidence type="ECO:0000259" key="4">
    <source>
        <dbReference type="Pfam" id="PF14244"/>
    </source>
</evidence>
<sequence>MSDVSFESNPLVSSSNLATKPTTQTHNTESHPVQITTISLNGDNFLRWSQLVRMYLRGRGKIGYLTGDKVAPASEDPLYTTWDAENSMVMTWLMNSMNEKIGSNYMCYSTAKELWDNVNQMYSDLGNQSQVYELTLKLGEIRQGEESVTKYFSSLKLLWIYKFLVGLNVEFDEIKKRIIGKVPLPKIGEVFTEVCREESRRHVMLGNKSNSGTIESFALSVAEGSANKTSSFQRGPIERSKRSNPKANAIINELKSSPFNKEQMDHLLKLLKFNSPLGIPSVSLAQTSGAPNAFSCCFNSTPWIIDSRASDHMTSFSNLFNTYSPCSGSEKIRIADSSFSLIAGKGLGKSEVGKLFQTFYNMIETQFQVKIGIFHIDNGTSPDITCSPTPNLLSIPFISSLDLDIPIALRKEALDDPNWKVAVMEEMNALKRSGTWELVDLPKEKRIVGCKWVFIVKCKADGSIERYKARLVAKGFTQTYDIKNAFLNGDLEEEVFMNLPPGFKEKLGSNKNCGYCQNQADHTMFYKHSKDGQLGCKLAETPIEPNIKLLPSKDDEVKDKEQYQRLVRRLIYLSHMHPDIAFAVSMVSQFMHALSQQHFDVVYRILRYLKGSLGRGLLLKDCGHLQNVVARSSAEVEFKSVALGICEVLWIRQLLEELKISSTLPMKLYCDNKAAILIAHNPVLHNRTKHVEVDKHFIKEKLENGPICMSYIPTTEQVVDVLTKGIPIKQFDRLIGKMAMEDIFKPA</sequence>
<comment type="caution">
    <text evidence="6">The sequence shown here is derived from an EMBL/GenBank/DDBJ whole genome shotgun (WGS) entry which is preliminary data.</text>
</comment>
<protein>
    <submittedName>
        <fullName evidence="6">Retrovirus-related Pol polyprotein from transposon RE1</fullName>
    </submittedName>
</protein>
<dbReference type="GO" id="GO:0004190">
    <property type="term" value="F:aspartic-type endopeptidase activity"/>
    <property type="evidence" value="ECO:0007669"/>
    <property type="project" value="UniProtKB-KW"/>
</dbReference>
<dbReference type="Pfam" id="PF07727">
    <property type="entry name" value="RVT_2"/>
    <property type="match status" value="1"/>
</dbReference>
<evidence type="ECO:0000313" key="6">
    <source>
        <dbReference type="EMBL" id="RVW79564.1"/>
    </source>
</evidence>
<dbReference type="InterPro" id="IPR054722">
    <property type="entry name" value="PolX-like_BBD"/>
</dbReference>
<dbReference type="Pfam" id="PF14244">
    <property type="entry name" value="Retrotran_gag_3"/>
    <property type="match status" value="1"/>
</dbReference>
<feature type="domain" description="Reverse transcriptase Ty1/copia-type" evidence="3">
    <location>
        <begin position="435"/>
        <end position="479"/>
    </location>
</feature>
<keyword evidence="1" id="KW-0378">Hydrolase</keyword>
<organism evidence="6 7">
    <name type="scientific">Vitis vinifera</name>
    <name type="common">Grape</name>
    <dbReference type="NCBI Taxonomy" id="29760"/>
    <lineage>
        <taxon>Eukaryota</taxon>
        <taxon>Viridiplantae</taxon>
        <taxon>Streptophyta</taxon>
        <taxon>Embryophyta</taxon>
        <taxon>Tracheophyta</taxon>
        <taxon>Spermatophyta</taxon>
        <taxon>Magnoliopsida</taxon>
        <taxon>eudicotyledons</taxon>
        <taxon>Gunneridae</taxon>
        <taxon>Pentapetalae</taxon>
        <taxon>rosids</taxon>
        <taxon>Vitales</taxon>
        <taxon>Vitaceae</taxon>
        <taxon>Viteae</taxon>
        <taxon>Vitis</taxon>
    </lineage>
</organism>
<evidence type="ECO:0000256" key="1">
    <source>
        <dbReference type="ARBA" id="ARBA00022750"/>
    </source>
</evidence>
<feature type="domain" description="Retrovirus-related Pol polyprotein from transposon TNT 1-94-like beta-barrel" evidence="5">
    <location>
        <begin position="303"/>
        <end position="347"/>
    </location>
</feature>
<dbReference type="PANTHER" id="PTHR11439:SF440">
    <property type="entry name" value="INTEGRASE CATALYTIC DOMAIN-CONTAINING PROTEIN"/>
    <property type="match status" value="1"/>
</dbReference>
<dbReference type="InterPro" id="IPR029472">
    <property type="entry name" value="Copia-like_N"/>
</dbReference>
<proteinExistence type="predicted"/>
<evidence type="ECO:0000313" key="7">
    <source>
        <dbReference type="Proteomes" id="UP000288805"/>
    </source>
</evidence>